<dbReference type="InterPro" id="IPR017927">
    <property type="entry name" value="FAD-bd_FR_type"/>
</dbReference>
<dbReference type="RefSeq" id="WP_077278489.1">
    <property type="nucleotide sequence ID" value="NZ_MVBK01000040.1"/>
</dbReference>
<dbReference type="Pfam" id="PF00175">
    <property type="entry name" value="NAD_binding_1"/>
    <property type="match status" value="1"/>
</dbReference>
<dbReference type="PROSITE" id="PS51384">
    <property type="entry name" value="FAD_FR"/>
    <property type="match status" value="1"/>
</dbReference>
<dbReference type="Proteomes" id="UP000189462">
    <property type="component" value="Unassembled WGS sequence"/>
</dbReference>
<proteinExistence type="predicted"/>
<dbReference type="AlphaFoldDB" id="A0A1V3NJG7"/>
<dbReference type="InterPro" id="IPR036010">
    <property type="entry name" value="2Fe-2S_ferredoxin-like_sf"/>
</dbReference>
<dbReference type="PRINTS" id="PR00410">
    <property type="entry name" value="PHEHYDRXLASE"/>
</dbReference>
<reference evidence="3 4" key="1">
    <citation type="submission" date="2017-02" db="EMBL/GenBank/DDBJ databases">
        <title>Genomic diversity within the haloalkaliphilic genus Thioalkalivibrio.</title>
        <authorList>
            <person name="Ahn A.-C."/>
            <person name="Meier-Kolthoff J."/>
            <person name="Overmars L."/>
            <person name="Richter M."/>
            <person name="Woyke T."/>
            <person name="Sorokin D.Y."/>
            <person name="Muyzer G."/>
        </authorList>
    </citation>
    <scope>NUCLEOTIDE SEQUENCE [LARGE SCALE GENOMIC DNA]</scope>
    <source>
        <strain evidence="3 4">ALJD</strain>
    </source>
</reference>
<accession>A0A1V3NJG7</accession>
<dbReference type="SUPFAM" id="SSF54292">
    <property type="entry name" value="2Fe-2S ferredoxin-like"/>
    <property type="match status" value="1"/>
</dbReference>
<dbReference type="SUPFAM" id="SSF52343">
    <property type="entry name" value="Ferredoxin reductase-like, C-terminal NADP-linked domain"/>
    <property type="match status" value="1"/>
</dbReference>
<dbReference type="InterPro" id="IPR050415">
    <property type="entry name" value="MRET"/>
</dbReference>
<evidence type="ECO:0000259" key="2">
    <source>
        <dbReference type="PROSITE" id="PS51384"/>
    </source>
</evidence>
<evidence type="ECO:0000313" key="3">
    <source>
        <dbReference type="EMBL" id="OOG25210.1"/>
    </source>
</evidence>
<dbReference type="GO" id="GO:0016491">
    <property type="term" value="F:oxidoreductase activity"/>
    <property type="evidence" value="ECO:0007669"/>
    <property type="project" value="InterPro"/>
</dbReference>
<dbReference type="InterPro" id="IPR039261">
    <property type="entry name" value="FNR_nucleotide-bd"/>
</dbReference>
<comment type="caution">
    <text evidence="3">The sequence shown here is derived from an EMBL/GenBank/DDBJ whole genome shotgun (WGS) entry which is preliminary data.</text>
</comment>
<feature type="domain" description="FAD-binding FR-type" evidence="2">
    <location>
        <begin position="101"/>
        <end position="202"/>
    </location>
</feature>
<dbReference type="OrthoDB" id="9806195at2"/>
<dbReference type="InterPro" id="IPR001041">
    <property type="entry name" value="2Fe-2S_ferredoxin-type"/>
</dbReference>
<dbReference type="InterPro" id="IPR001433">
    <property type="entry name" value="OxRdtase_FAD/NAD-bd"/>
</dbReference>
<feature type="domain" description="2Fe-2S ferredoxin-type" evidence="1">
    <location>
        <begin position="4"/>
        <end position="94"/>
    </location>
</feature>
<dbReference type="SUPFAM" id="SSF63380">
    <property type="entry name" value="Riboflavin synthase domain-like"/>
    <property type="match status" value="1"/>
</dbReference>
<sequence length="339" mass="37430">MSSWTVRLVSGDHSFPVEGEETVVEAALRAGIAISYGCTNGSCGDCRARVVSGQVKKVRAHDYALTETEKLAGYALLCSVTPESDLVVDTNVAEHPDQIPMQDISTTVRGTERPNPDVLIMRLQTPRTRRLRFLAGQHVQLEMDNGAVSTTQPLANCPCDDRNLILHLNAQDDDPFVRHCFEQTRNGDTVEVHGPFGDFVLPDEKPRPLLFLAADTGFAPVRSLVEHVLAQENTEDIDLLWVANNSTGHYQGNLCRAWQDAIDNFHYRGLEWESGSDARSLRSLLDNALQGISRPADRYAFIAGPASFVQVAREAALATGVHPEHQRTFETGHLHIREG</sequence>
<dbReference type="STRING" id="108003.B1C78_07270"/>
<gene>
    <name evidence="3" type="ORF">B1C78_07270</name>
</gene>
<evidence type="ECO:0000313" key="4">
    <source>
        <dbReference type="Proteomes" id="UP000189462"/>
    </source>
</evidence>
<dbReference type="Gene3D" id="3.40.50.80">
    <property type="entry name" value="Nucleotide-binding domain of ferredoxin-NADP reductase (FNR) module"/>
    <property type="match status" value="1"/>
</dbReference>
<evidence type="ECO:0000259" key="1">
    <source>
        <dbReference type="PROSITE" id="PS51085"/>
    </source>
</evidence>
<organism evidence="3 4">
    <name type="scientific">Thioalkalivibrio denitrificans</name>
    <dbReference type="NCBI Taxonomy" id="108003"/>
    <lineage>
        <taxon>Bacteria</taxon>
        <taxon>Pseudomonadati</taxon>
        <taxon>Pseudomonadota</taxon>
        <taxon>Gammaproteobacteria</taxon>
        <taxon>Chromatiales</taxon>
        <taxon>Ectothiorhodospiraceae</taxon>
        <taxon>Thioalkalivibrio</taxon>
    </lineage>
</organism>
<dbReference type="InterPro" id="IPR012675">
    <property type="entry name" value="Beta-grasp_dom_sf"/>
</dbReference>
<dbReference type="GO" id="GO:0051536">
    <property type="term" value="F:iron-sulfur cluster binding"/>
    <property type="evidence" value="ECO:0007669"/>
    <property type="project" value="InterPro"/>
</dbReference>
<protein>
    <submittedName>
        <fullName evidence="3">Flavodoxin oxidoreductase</fullName>
    </submittedName>
</protein>
<dbReference type="PANTHER" id="PTHR47354:SF5">
    <property type="entry name" value="PROTEIN RFBI"/>
    <property type="match status" value="1"/>
</dbReference>
<name>A0A1V3NJG7_9GAMM</name>
<dbReference type="EMBL" id="MVBK01000040">
    <property type="protein sequence ID" value="OOG25210.1"/>
    <property type="molecule type" value="Genomic_DNA"/>
</dbReference>
<dbReference type="PROSITE" id="PS51085">
    <property type="entry name" value="2FE2S_FER_2"/>
    <property type="match status" value="1"/>
</dbReference>
<dbReference type="InterPro" id="IPR017938">
    <property type="entry name" value="Riboflavin_synthase-like_b-brl"/>
</dbReference>
<keyword evidence="4" id="KW-1185">Reference proteome</keyword>
<dbReference type="CDD" id="cd00207">
    <property type="entry name" value="fer2"/>
    <property type="match status" value="1"/>
</dbReference>
<dbReference type="Gene3D" id="2.40.30.10">
    <property type="entry name" value="Translation factors"/>
    <property type="match status" value="1"/>
</dbReference>
<dbReference type="Pfam" id="PF00111">
    <property type="entry name" value="Fer2"/>
    <property type="match status" value="1"/>
</dbReference>
<dbReference type="PANTHER" id="PTHR47354">
    <property type="entry name" value="NADH OXIDOREDUCTASE HCR"/>
    <property type="match status" value="1"/>
</dbReference>
<dbReference type="Gene3D" id="3.10.20.30">
    <property type="match status" value="1"/>
</dbReference>